<dbReference type="Pfam" id="PF05958">
    <property type="entry name" value="tRNA_U5-meth_tr"/>
    <property type="match status" value="1"/>
</dbReference>
<dbReference type="InterPro" id="IPR029063">
    <property type="entry name" value="SAM-dependent_MTases_sf"/>
</dbReference>
<dbReference type="Gene3D" id="3.40.50.150">
    <property type="entry name" value="Vaccinia Virus protein VP39"/>
    <property type="match status" value="1"/>
</dbReference>
<dbReference type="InterPro" id="IPR041698">
    <property type="entry name" value="Methyltransf_25"/>
</dbReference>
<evidence type="ECO:0000313" key="9">
    <source>
        <dbReference type="Proteomes" id="UP000644727"/>
    </source>
</evidence>
<evidence type="ECO:0000313" key="8">
    <source>
        <dbReference type="EMBL" id="MBE9403911.1"/>
    </source>
</evidence>
<evidence type="ECO:0000256" key="1">
    <source>
        <dbReference type="ARBA" id="ARBA00022603"/>
    </source>
</evidence>
<dbReference type="EMBL" id="JADEYR010000005">
    <property type="protein sequence ID" value="MBE9403911.1"/>
    <property type="molecule type" value="Genomic_DNA"/>
</dbReference>
<organism evidence="8 9">
    <name type="scientific">Brachybacterium epidermidis</name>
    <dbReference type="NCBI Taxonomy" id="2781983"/>
    <lineage>
        <taxon>Bacteria</taxon>
        <taxon>Bacillati</taxon>
        <taxon>Actinomycetota</taxon>
        <taxon>Actinomycetes</taxon>
        <taxon>Micrococcales</taxon>
        <taxon>Dermabacteraceae</taxon>
        <taxon>Brachybacterium</taxon>
    </lineage>
</organism>
<feature type="active site" description="Nucleophile" evidence="4">
    <location>
        <position position="390"/>
    </location>
</feature>
<dbReference type="Pfam" id="PF13649">
    <property type="entry name" value="Methyltransf_25"/>
    <property type="match status" value="1"/>
</dbReference>
<dbReference type="PANTHER" id="PTHR11061:SF30">
    <property type="entry name" value="TRNA (URACIL(54)-C(5))-METHYLTRANSFERASE"/>
    <property type="match status" value="1"/>
</dbReference>
<dbReference type="CDD" id="cd02440">
    <property type="entry name" value="AdoMet_MTases"/>
    <property type="match status" value="1"/>
</dbReference>
<gene>
    <name evidence="8" type="ORF">IOE58_06825</name>
</gene>
<feature type="region of interest" description="Disordered" evidence="6">
    <location>
        <begin position="325"/>
        <end position="356"/>
    </location>
</feature>
<feature type="binding site" evidence="4">
    <location>
        <position position="214"/>
    </location>
    <ligand>
        <name>S-adenosyl-L-methionine</name>
        <dbReference type="ChEBI" id="CHEBI:59789"/>
    </ligand>
</feature>
<dbReference type="PROSITE" id="PS51687">
    <property type="entry name" value="SAM_MT_RNA_M5U"/>
    <property type="match status" value="1"/>
</dbReference>
<sequence length="432" mass="45918">MQCHHFDAGECRSCTLLDIPRERQVATASARIRELLAPFVHTEVADPWAPPILGPEAGFRSRGKMAVAGTAAAPVLGLPGQPTTADLSDCPLYPPGVEEVLEGAKQLIRRAQVPPYDVARRRGEIKNVLVTVTPEAEHYLRLVLRSEKARARIREHLPRLLEAHPSVVGVSANIHPAHTTAVEGEQEIHLAGSTSIGVRTGDVELQARPQSFLQTNTEVAGELYRQAAAWIADAGVGHERAAAGRAQAATRRAQAATDAAHDLRVWDLYCGLGGFALHVARAVPSAEVTGVEASAQAIEGAREAAQAEGLEVRFLAEDATAWARRQSAPGCSTDGRPKPSPGGLGGGNGAVPDSGAPDVVIVNPPRRGIGAELASWLQESPVPQVVYSSCNPATLATDLAVMPSLRIVAARYVDMFPHTEHAEVIVMLHRIH</sequence>
<evidence type="ECO:0000256" key="5">
    <source>
        <dbReference type="PROSITE-ProRule" id="PRU10015"/>
    </source>
</evidence>
<accession>A0ABR9W0E0</accession>
<dbReference type="PROSITE" id="PS01230">
    <property type="entry name" value="TRMA_1"/>
    <property type="match status" value="1"/>
</dbReference>
<name>A0ABR9W0E0_9MICO</name>
<feature type="binding site" evidence="4">
    <location>
        <position position="363"/>
    </location>
    <ligand>
        <name>S-adenosyl-L-methionine</name>
        <dbReference type="ChEBI" id="CHEBI:59789"/>
    </ligand>
</feature>
<feature type="binding site" evidence="4">
    <location>
        <position position="269"/>
    </location>
    <ligand>
        <name>S-adenosyl-L-methionine</name>
        <dbReference type="ChEBI" id="CHEBI:59789"/>
    </ligand>
</feature>
<comment type="caution">
    <text evidence="8">The sequence shown here is derived from an EMBL/GenBank/DDBJ whole genome shotgun (WGS) entry which is preliminary data.</text>
</comment>
<dbReference type="Gene3D" id="2.40.50.1070">
    <property type="match status" value="1"/>
</dbReference>
<keyword evidence="9" id="KW-1185">Reference proteome</keyword>
<feature type="domain" description="Methyltransferase" evidence="7">
    <location>
        <begin position="265"/>
        <end position="323"/>
    </location>
</feature>
<dbReference type="Proteomes" id="UP000644727">
    <property type="component" value="Unassembled WGS sequence"/>
</dbReference>
<evidence type="ECO:0000256" key="3">
    <source>
        <dbReference type="ARBA" id="ARBA00022691"/>
    </source>
</evidence>
<evidence type="ECO:0000259" key="7">
    <source>
        <dbReference type="Pfam" id="PF13649"/>
    </source>
</evidence>
<evidence type="ECO:0000256" key="4">
    <source>
        <dbReference type="PROSITE-ProRule" id="PRU01024"/>
    </source>
</evidence>
<dbReference type="InterPro" id="IPR010280">
    <property type="entry name" value="U5_MeTrfase_fam"/>
</dbReference>
<evidence type="ECO:0000256" key="2">
    <source>
        <dbReference type="ARBA" id="ARBA00022679"/>
    </source>
</evidence>
<comment type="similarity">
    <text evidence="4">Belongs to the class I-like SAM-binding methyltransferase superfamily. RNA M5U methyltransferase family.</text>
</comment>
<proteinExistence type="inferred from homology"/>
<dbReference type="SUPFAM" id="SSF53335">
    <property type="entry name" value="S-adenosyl-L-methionine-dependent methyltransferases"/>
    <property type="match status" value="1"/>
</dbReference>
<protein>
    <submittedName>
        <fullName evidence="8">Methyltransferase domain-containing protein</fullName>
    </submittedName>
</protein>
<dbReference type="RefSeq" id="WP_193865652.1">
    <property type="nucleotide sequence ID" value="NZ_JADEYR010000005.1"/>
</dbReference>
<keyword evidence="2 4" id="KW-0808">Transferase</keyword>
<dbReference type="GO" id="GO:0032259">
    <property type="term" value="P:methylation"/>
    <property type="evidence" value="ECO:0007669"/>
    <property type="project" value="UniProtKB-KW"/>
</dbReference>
<dbReference type="PANTHER" id="PTHR11061">
    <property type="entry name" value="RNA M5U METHYLTRANSFERASE"/>
    <property type="match status" value="1"/>
</dbReference>
<keyword evidence="3 4" id="KW-0949">S-adenosyl-L-methionine</keyword>
<reference evidence="8 9" key="1">
    <citation type="submission" date="2020-10" db="EMBL/GenBank/DDBJ databases">
        <title>Draft genome and description of Brachybacterium epidermidis sp nov.</title>
        <authorList>
            <person name="Boxberger M."/>
            <person name="La Scola B."/>
        </authorList>
    </citation>
    <scope>NUCLEOTIDE SEQUENCE [LARGE SCALE GENOMIC DNA]</scope>
    <source>
        <strain evidence="8 9">Marseille-Q2903</strain>
    </source>
</reference>
<dbReference type="GO" id="GO:0008168">
    <property type="term" value="F:methyltransferase activity"/>
    <property type="evidence" value="ECO:0007669"/>
    <property type="project" value="UniProtKB-KW"/>
</dbReference>
<evidence type="ECO:0000256" key="6">
    <source>
        <dbReference type="SAM" id="MobiDB-lite"/>
    </source>
</evidence>
<feature type="active site" evidence="5">
    <location>
        <position position="390"/>
    </location>
</feature>
<dbReference type="InterPro" id="IPR030390">
    <property type="entry name" value="MeTrfase_TrmA_AS"/>
</dbReference>
<feature type="binding site" evidence="4">
    <location>
        <position position="292"/>
    </location>
    <ligand>
        <name>S-adenosyl-L-methionine</name>
        <dbReference type="ChEBI" id="CHEBI:59789"/>
    </ligand>
</feature>
<keyword evidence="1 4" id="KW-0489">Methyltransferase</keyword>